<accession>A0A498J0V9</accession>
<reference evidence="1 2" key="1">
    <citation type="submission" date="2018-10" db="EMBL/GenBank/DDBJ databases">
        <title>A high-quality apple genome assembly.</title>
        <authorList>
            <person name="Hu J."/>
        </authorList>
    </citation>
    <scope>NUCLEOTIDE SEQUENCE [LARGE SCALE GENOMIC DNA]</scope>
    <source>
        <strain evidence="2">cv. HFTH1</strain>
        <tissue evidence="1">Young leaf</tissue>
    </source>
</reference>
<gene>
    <name evidence="1" type="ORF">DVH24_006108</name>
</gene>
<name>A0A498J0V9_MALDO</name>
<dbReference type="Proteomes" id="UP000290289">
    <property type="component" value="Chromosome 9"/>
</dbReference>
<proteinExistence type="predicted"/>
<sequence>MKRVVGAPLVFIGFYGLIPPHTVISQGGSWLDFVEGSESFEMVVVALKNSTEVGRNRCKKWDVVRVNWVTNWVGVSGPF</sequence>
<keyword evidence="2" id="KW-1185">Reference proteome</keyword>
<evidence type="ECO:0000313" key="2">
    <source>
        <dbReference type="Proteomes" id="UP000290289"/>
    </source>
</evidence>
<evidence type="ECO:0000313" key="1">
    <source>
        <dbReference type="EMBL" id="RXH89130.1"/>
    </source>
</evidence>
<protein>
    <submittedName>
        <fullName evidence="1">Uncharacterized protein</fullName>
    </submittedName>
</protein>
<dbReference type="EMBL" id="RDQH01000335">
    <property type="protein sequence ID" value="RXH89130.1"/>
    <property type="molecule type" value="Genomic_DNA"/>
</dbReference>
<dbReference type="AlphaFoldDB" id="A0A498J0V9"/>
<organism evidence="1 2">
    <name type="scientific">Malus domestica</name>
    <name type="common">Apple</name>
    <name type="synonym">Pyrus malus</name>
    <dbReference type="NCBI Taxonomy" id="3750"/>
    <lineage>
        <taxon>Eukaryota</taxon>
        <taxon>Viridiplantae</taxon>
        <taxon>Streptophyta</taxon>
        <taxon>Embryophyta</taxon>
        <taxon>Tracheophyta</taxon>
        <taxon>Spermatophyta</taxon>
        <taxon>Magnoliopsida</taxon>
        <taxon>eudicotyledons</taxon>
        <taxon>Gunneridae</taxon>
        <taxon>Pentapetalae</taxon>
        <taxon>rosids</taxon>
        <taxon>fabids</taxon>
        <taxon>Rosales</taxon>
        <taxon>Rosaceae</taxon>
        <taxon>Amygdaloideae</taxon>
        <taxon>Maleae</taxon>
        <taxon>Malus</taxon>
    </lineage>
</organism>
<comment type="caution">
    <text evidence="1">The sequence shown here is derived from an EMBL/GenBank/DDBJ whole genome shotgun (WGS) entry which is preliminary data.</text>
</comment>